<dbReference type="Pfam" id="PF13417">
    <property type="entry name" value="GST_N_3"/>
    <property type="match status" value="1"/>
</dbReference>
<dbReference type="EC" id="5.2.1.2" evidence="4"/>
<evidence type="ECO:0000313" key="4">
    <source>
        <dbReference type="EMBL" id="MDE1464375.1"/>
    </source>
</evidence>
<dbReference type="Proteomes" id="UP001528823">
    <property type="component" value="Unassembled WGS sequence"/>
</dbReference>
<feature type="domain" description="GST N-terminal" evidence="2">
    <location>
        <begin position="1"/>
        <end position="83"/>
    </location>
</feature>
<dbReference type="EMBL" id="JAPMOU010000033">
    <property type="protein sequence ID" value="MDE1464375.1"/>
    <property type="molecule type" value="Genomic_DNA"/>
</dbReference>
<dbReference type="SFLD" id="SFLDS00019">
    <property type="entry name" value="Glutathione_Transferase_(cytos"/>
    <property type="match status" value="1"/>
</dbReference>
<protein>
    <submittedName>
        <fullName evidence="4">Maleylacetoacetate isomerase</fullName>
        <ecNumber evidence="4">5.2.1.2</ecNumber>
    </submittedName>
</protein>
<dbReference type="PANTHER" id="PTHR42673">
    <property type="entry name" value="MALEYLACETOACETATE ISOMERASE"/>
    <property type="match status" value="1"/>
</dbReference>
<dbReference type="InterPro" id="IPR005955">
    <property type="entry name" value="GST_Zeta"/>
</dbReference>
<dbReference type="InterPro" id="IPR034330">
    <property type="entry name" value="GST_Zeta_C"/>
</dbReference>
<gene>
    <name evidence="4" type="primary">maiA</name>
    <name evidence="4" type="ORF">ORQ98_20645</name>
</gene>
<dbReference type="InterPro" id="IPR004046">
    <property type="entry name" value="GST_C"/>
</dbReference>
<dbReference type="Gene3D" id="3.40.30.10">
    <property type="entry name" value="Glutaredoxin"/>
    <property type="match status" value="1"/>
</dbReference>
<reference evidence="4 5" key="1">
    <citation type="submission" date="2022-11" db="EMBL/GenBank/DDBJ databases">
        <title>Spartinivicinus poritis sp. nov., isolated from scleractinian coral Porites lutea.</title>
        <authorList>
            <person name="Zhang G."/>
            <person name="Cai L."/>
            <person name="Wei Q."/>
        </authorList>
    </citation>
    <scope>NUCLEOTIDE SEQUENCE [LARGE SCALE GENOMIC DNA]</scope>
    <source>
        <strain evidence="4 5">A2-2</strain>
    </source>
</reference>
<keyword evidence="4" id="KW-0413">Isomerase</keyword>
<proteinExistence type="inferred from homology"/>
<dbReference type="InterPro" id="IPR036249">
    <property type="entry name" value="Thioredoxin-like_sf"/>
</dbReference>
<keyword evidence="5" id="KW-1185">Reference proteome</keyword>
<evidence type="ECO:0000259" key="3">
    <source>
        <dbReference type="PROSITE" id="PS50405"/>
    </source>
</evidence>
<dbReference type="InterPro" id="IPR004045">
    <property type="entry name" value="Glutathione_S-Trfase_N"/>
</dbReference>
<dbReference type="InterPro" id="IPR034333">
    <property type="entry name" value="GST_Zeta_N"/>
</dbReference>
<dbReference type="SFLD" id="SFLDG00358">
    <property type="entry name" value="Main_(cytGST)"/>
    <property type="match status" value="1"/>
</dbReference>
<dbReference type="InterPro" id="IPR036282">
    <property type="entry name" value="Glutathione-S-Trfase_C_sf"/>
</dbReference>
<dbReference type="CDD" id="cd03191">
    <property type="entry name" value="GST_C_Zeta"/>
    <property type="match status" value="1"/>
</dbReference>
<comment type="caution">
    <text evidence="4">The sequence shown here is derived from an EMBL/GenBank/DDBJ whole genome shotgun (WGS) entry which is preliminary data.</text>
</comment>
<organism evidence="4 5">
    <name type="scientific">Spartinivicinus poritis</name>
    <dbReference type="NCBI Taxonomy" id="2994640"/>
    <lineage>
        <taxon>Bacteria</taxon>
        <taxon>Pseudomonadati</taxon>
        <taxon>Pseudomonadota</taxon>
        <taxon>Gammaproteobacteria</taxon>
        <taxon>Oceanospirillales</taxon>
        <taxon>Zooshikellaceae</taxon>
        <taxon>Spartinivicinus</taxon>
    </lineage>
</organism>
<evidence type="ECO:0000256" key="1">
    <source>
        <dbReference type="ARBA" id="ARBA00010007"/>
    </source>
</evidence>
<dbReference type="RefSeq" id="WP_274690702.1">
    <property type="nucleotide sequence ID" value="NZ_JAPMOU010000033.1"/>
</dbReference>
<dbReference type="Pfam" id="PF14497">
    <property type="entry name" value="GST_C_3"/>
    <property type="match status" value="1"/>
</dbReference>
<name>A0ABT5UDD4_9GAMM</name>
<dbReference type="Gene3D" id="1.20.1050.10">
    <property type="match status" value="1"/>
</dbReference>
<evidence type="ECO:0000313" key="5">
    <source>
        <dbReference type="Proteomes" id="UP001528823"/>
    </source>
</evidence>
<dbReference type="GO" id="GO:0016034">
    <property type="term" value="F:maleylacetoacetate isomerase activity"/>
    <property type="evidence" value="ECO:0007669"/>
    <property type="project" value="UniProtKB-EC"/>
</dbReference>
<sequence>MINLYSYWRSSAAYRVRIALNWKGLPYNTIPVHLVKEGGQQHQSSYKELNPQELVPTIQLDGMTLGQSMAILEYLEEHYPERPLLPADNAERAAIRAFALAIACDIHPLNNLRVLQYLTQQLGVSDQQKQQWYSHWVVNGFSALEAQLTNTAGTFCFGDEFSLADIVLIPQAYNANRFNLSLSDFPNIDRIYEHCQSIPAVKNAAPEMQPDAE</sequence>
<feature type="domain" description="GST C-terminal" evidence="3">
    <location>
        <begin position="88"/>
        <end position="213"/>
    </location>
</feature>
<dbReference type="SUPFAM" id="SSF52833">
    <property type="entry name" value="Thioredoxin-like"/>
    <property type="match status" value="1"/>
</dbReference>
<dbReference type="InterPro" id="IPR040079">
    <property type="entry name" value="Glutathione_S-Trfase"/>
</dbReference>
<comment type="similarity">
    <text evidence="1">Belongs to the GST superfamily. Zeta family.</text>
</comment>
<evidence type="ECO:0000259" key="2">
    <source>
        <dbReference type="PROSITE" id="PS50404"/>
    </source>
</evidence>
<dbReference type="InterPro" id="IPR010987">
    <property type="entry name" value="Glutathione-S-Trfase_C-like"/>
</dbReference>
<dbReference type="PROSITE" id="PS50404">
    <property type="entry name" value="GST_NTER"/>
    <property type="match status" value="1"/>
</dbReference>
<dbReference type="CDD" id="cd03042">
    <property type="entry name" value="GST_N_Zeta"/>
    <property type="match status" value="1"/>
</dbReference>
<dbReference type="SUPFAM" id="SSF47616">
    <property type="entry name" value="GST C-terminal domain-like"/>
    <property type="match status" value="1"/>
</dbReference>
<accession>A0ABT5UDD4</accession>
<dbReference type="PROSITE" id="PS50405">
    <property type="entry name" value="GST_CTER"/>
    <property type="match status" value="1"/>
</dbReference>
<dbReference type="PANTHER" id="PTHR42673:SF21">
    <property type="entry name" value="GLUTATHIONE S-TRANSFERASE YFCF"/>
    <property type="match status" value="1"/>
</dbReference>
<dbReference type="NCBIfam" id="TIGR01262">
    <property type="entry name" value="maiA"/>
    <property type="match status" value="1"/>
</dbReference>